<dbReference type="InterPro" id="IPR011335">
    <property type="entry name" value="Restrct_endonuc-II-like"/>
</dbReference>
<dbReference type="Gene3D" id="3.40.960.10">
    <property type="entry name" value="VSR Endonuclease"/>
    <property type="match status" value="1"/>
</dbReference>
<dbReference type="EMBL" id="JAAGWH010000002">
    <property type="protein sequence ID" value="NEK92658.1"/>
    <property type="molecule type" value="Genomic_DNA"/>
</dbReference>
<reference evidence="2 4" key="1">
    <citation type="submission" date="2020-01" db="EMBL/GenBank/DDBJ databases">
        <title>the WGS Modestobacter muralis CPCC 204518.</title>
        <authorList>
            <person name="Jiang Z."/>
        </authorList>
    </citation>
    <scope>NUCLEOTIDE SEQUENCE [LARGE SCALE GENOMIC DNA]</scope>
    <source>
        <strain evidence="2 4">DSM 100205</strain>
    </source>
</reference>
<accession>A0A6P0ETS3</accession>
<dbReference type="SUPFAM" id="SSF52980">
    <property type="entry name" value="Restriction endonuclease-like"/>
    <property type="match status" value="1"/>
</dbReference>
<dbReference type="Pfam" id="PF04480">
    <property type="entry name" value="DUF559"/>
    <property type="match status" value="1"/>
</dbReference>
<evidence type="ECO:0000313" key="4">
    <source>
        <dbReference type="Proteomes" id="UP000468828"/>
    </source>
</evidence>
<evidence type="ECO:0000313" key="2">
    <source>
        <dbReference type="EMBL" id="NEK92658.1"/>
    </source>
</evidence>
<comment type="caution">
    <text evidence="2">The sequence shown here is derived from an EMBL/GenBank/DDBJ whole genome shotgun (WGS) entry which is preliminary data.</text>
</comment>
<dbReference type="EMBL" id="JAAGWB010000002">
    <property type="protein sequence ID" value="NEN49425.1"/>
    <property type="molecule type" value="Genomic_DNA"/>
</dbReference>
<evidence type="ECO:0000259" key="1">
    <source>
        <dbReference type="Pfam" id="PF04480"/>
    </source>
</evidence>
<organism evidence="2 4">
    <name type="scientific">Modestobacter muralis</name>
    <dbReference type="NCBI Taxonomy" id="1608614"/>
    <lineage>
        <taxon>Bacteria</taxon>
        <taxon>Bacillati</taxon>
        <taxon>Actinomycetota</taxon>
        <taxon>Actinomycetes</taxon>
        <taxon>Geodermatophilales</taxon>
        <taxon>Geodermatophilaceae</taxon>
        <taxon>Modestobacter</taxon>
    </lineage>
</organism>
<gene>
    <name evidence="3" type="ORF">G3R41_00505</name>
    <name evidence="2" type="ORF">GCU67_00505</name>
</gene>
<protein>
    <submittedName>
        <fullName evidence="2">DUF559 domain-containing protein</fullName>
    </submittedName>
</protein>
<reference evidence="3 5" key="2">
    <citation type="submission" date="2020-02" db="EMBL/GenBank/DDBJ databases">
        <title>The WGS of Modestobacter muralis DSM 100205.</title>
        <authorList>
            <person name="Jiang Z."/>
        </authorList>
    </citation>
    <scope>NUCLEOTIDE SEQUENCE [LARGE SCALE GENOMIC DNA]</scope>
    <source>
        <strain evidence="3 5">DSM 100205</strain>
    </source>
</reference>
<evidence type="ECO:0000313" key="5">
    <source>
        <dbReference type="Proteomes" id="UP000471152"/>
    </source>
</evidence>
<dbReference type="AlphaFoldDB" id="A0A6P0ETS3"/>
<evidence type="ECO:0000313" key="3">
    <source>
        <dbReference type="EMBL" id="NEN49425.1"/>
    </source>
</evidence>
<dbReference type="Proteomes" id="UP000471152">
    <property type="component" value="Unassembled WGS sequence"/>
</dbReference>
<sequence>MFRGSVAVARGLVTPDVLRGPRYRALYRDVHVAADVPVTHALRVRAAAGVLRPGAVVTGRSAAVLWGIDLAGPEDDVELTLPPDAHPVRSAGVRVRRAALDPRRVCTHRGVRVTDPVATTVALAGSLPLEEAVVAVDRMTVSGVAGLAEVRALAAVQVGRGCRRARTPCALADGLAQSPQETRLRLLMGWGGLPTPVAQHRVVHGGRFVADVDFGWPAHRVAVEYDGLWHAEPGQFAKDRQRLNRLTAAGWRVVFVTAADLYRPEALIARIAALLTA</sequence>
<feature type="domain" description="DUF559" evidence="1">
    <location>
        <begin position="212"/>
        <end position="261"/>
    </location>
</feature>
<proteinExistence type="predicted"/>
<name>A0A6P0ETS3_9ACTN</name>
<keyword evidence="4" id="KW-1185">Reference proteome</keyword>
<dbReference type="Proteomes" id="UP000468828">
    <property type="component" value="Unassembled WGS sequence"/>
</dbReference>
<dbReference type="InterPro" id="IPR007569">
    <property type="entry name" value="DUF559"/>
</dbReference>